<feature type="region of interest" description="Disordered" evidence="1">
    <location>
        <begin position="351"/>
        <end position="373"/>
    </location>
</feature>
<reference evidence="6" key="1">
    <citation type="submission" date="2020-08" db="EMBL/GenBank/DDBJ databases">
        <title>Genome public.</title>
        <authorList>
            <person name="Liu C."/>
            <person name="Sun Q."/>
        </authorList>
    </citation>
    <scope>NUCLEOTIDE SEQUENCE</scope>
    <source>
        <strain evidence="6">NSJ-64</strain>
    </source>
</reference>
<evidence type="ECO:0008006" key="8">
    <source>
        <dbReference type="Google" id="ProtNLM"/>
    </source>
</evidence>
<feature type="domain" description="DUF8195" evidence="5">
    <location>
        <begin position="353"/>
        <end position="559"/>
    </location>
</feature>
<feature type="domain" description="DUF8194" evidence="4">
    <location>
        <begin position="260"/>
        <end position="349"/>
    </location>
</feature>
<dbReference type="InterPro" id="IPR058506">
    <property type="entry name" value="DUF8193"/>
</dbReference>
<evidence type="ECO:0000313" key="7">
    <source>
        <dbReference type="Proteomes" id="UP000623678"/>
    </source>
</evidence>
<keyword evidence="2" id="KW-0732">Signal</keyword>
<dbReference type="Proteomes" id="UP000623678">
    <property type="component" value="Unassembled WGS sequence"/>
</dbReference>
<organism evidence="6 7">
    <name type="scientific">Youxingia wuxianensis</name>
    <dbReference type="NCBI Taxonomy" id="2763678"/>
    <lineage>
        <taxon>Bacteria</taxon>
        <taxon>Bacillati</taxon>
        <taxon>Bacillota</taxon>
        <taxon>Clostridia</taxon>
        <taxon>Eubacteriales</taxon>
        <taxon>Oscillospiraceae</taxon>
        <taxon>Youxingia</taxon>
    </lineage>
</organism>
<dbReference type="Pfam" id="PF26614">
    <property type="entry name" value="DUF8194"/>
    <property type="match status" value="1"/>
</dbReference>
<name>A0A926ERB1_9FIRM</name>
<protein>
    <recommendedName>
        <fullName evidence="8">Calx-beta domain-containing protein</fullName>
    </recommendedName>
</protein>
<evidence type="ECO:0000259" key="4">
    <source>
        <dbReference type="Pfam" id="PF26614"/>
    </source>
</evidence>
<evidence type="ECO:0000256" key="1">
    <source>
        <dbReference type="SAM" id="MobiDB-lite"/>
    </source>
</evidence>
<evidence type="ECO:0000259" key="5">
    <source>
        <dbReference type="Pfam" id="PF26615"/>
    </source>
</evidence>
<proteinExistence type="predicted"/>
<dbReference type="RefSeq" id="WP_262394666.1">
    <property type="nucleotide sequence ID" value="NZ_JACRTD010000003.1"/>
</dbReference>
<evidence type="ECO:0000313" key="6">
    <source>
        <dbReference type="EMBL" id="MBC8584860.1"/>
    </source>
</evidence>
<feature type="chain" id="PRO_5036942610" description="Calx-beta domain-containing protein" evidence="2">
    <location>
        <begin position="25"/>
        <end position="565"/>
    </location>
</feature>
<dbReference type="InterPro" id="IPR058507">
    <property type="entry name" value="DUF8194"/>
</dbReference>
<dbReference type="EMBL" id="JACRTD010000003">
    <property type="protein sequence ID" value="MBC8584860.1"/>
    <property type="molecule type" value="Genomic_DNA"/>
</dbReference>
<sequence>MKRIISVLLSFAIMLTALCVPAFAEGGTGGSGNIDGGGGSMGNATSHGSWNPGNEGVRITVVRASDHAVVTTPFDLTNKQPAAGIYHFGKVSKIQYNGGAALSPVQGGYSYKNPAQPIPRIISTNGNNNIEAIKRYFCSEYAVKLIAEQTGMDYETLIGGEYKILLEPIAYYKYEGVMIATTATEAAMYDEVVSGHLRTWMGSLTHKNLPLSMFLETADLGYPAWSGSTTQHATNSAIKSSLGLGIVRFEEQPEEPTVTTYDYEYRTNTEVITAVEVSGGQSDPDNPVTVRFNILGTTYTVSNVYYPDGDSQLAWVRWTTPDTPQDVTITVSVSGPGSAQGTIQCKIVDLDENPPPNPVADDRNDSFSPSAVPSRAEKTSAQWSIWRPWWYAYWVWHSTGKDSGYWCDHGWWEFDLDRYSASLSASMTITPDTMNPTASGTTMKSGYGINEVVTARVSSSQRSATTALQNAVSYFPEFNYDSFWRLLDRVSISSSSSRLEFQTNEYSTYNRRTHFTPIWYPDGAYTVNTWVIDCWTPVGMLSVNLSDTLTISGNLWDDWHIAPMR</sequence>
<dbReference type="InterPro" id="IPR058508">
    <property type="entry name" value="DUF8195"/>
</dbReference>
<comment type="caution">
    <text evidence="6">The sequence shown here is derived from an EMBL/GenBank/DDBJ whole genome shotgun (WGS) entry which is preliminary data.</text>
</comment>
<evidence type="ECO:0000256" key="2">
    <source>
        <dbReference type="SAM" id="SignalP"/>
    </source>
</evidence>
<feature type="signal peptide" evidence="2">
    <location>
        <begin position="1"/>
        <end position="24"/>
    </location>
</feature>
<accession>A0A926ERB1</accession>
<dbReference type="Pfam" id="PF26613">
    <property type="entry name" value="DUF8193"/>
    <property type="match status" value="1"/>
</dbReference>
<dbReference type="Pfam" id="PF26615">
    <property type="entry name" value="DUF8195"/>
    <property type="match status" value="1"/>
</dbReference>
<dbReference type="AlphaFoldDB" id="A0A926ERB1"/>
<keyword evidence="7" id="KW-1185">Reference proteome</keyword>
<feature type="domain" description="DUF8193" evidence="3">
    <location>
        <begin position="30"/>
        <end position="248"/>
    </location>
</feature>
<gene>
    <name evidence="6" type="ORF">H8705_04615</name>
</gene>
<evidence type="ECO:0000259" key="3">
    <source>
        <dbReference type="Pfam" id="PF26613"/>
    </source>
</evidence>